<protein>
    <submittedName>
        <fullName evidence="2">Uncharacterized protein</fullName>
    </submittedName>
</protein>
<proteinExistence type="predicted"/>
<evidence type="ECO:0000313" key="3">
    <source>
        <dbReference type="Proteomes" id="UP001519460"/>
    </source>
</evidence>
<keyword evidence="3" id="KW-1185">Reference proteome</keyword>
<dbReference type="EMBL" id="JACVVK020000360">
    <property type="protein sequence ID" value="KAK7476979.1"/>
    <property type="molecule type" value="Genomic_DNA"/>
</dbReference>
<comment type="caution">
    <text evidence="2">The sequence shown here is derived from an EMBL/GenBank/DDBJ whole genome shotgun (WGS) entry which is preliminary data.</text>
</comment>
<keyword evidence="1" id="KW-0732">Signal</keyword>
<name>A0ABD0JQF3_9CAEN</name>
<dbReference type="Proteomes" id="UP001519460">
    <property type="component" value="Unassembled WGS sequence"/>
</dbReference>
<feature type="signal peptide" evidence="1">
    <location>
        <begin position="1"/>
        <end position="19"/>
    </location>
</feature>
<dbReference type="InterPro" id="IPR053741">
    <property type="entry name" value="Ser_Fungal_Prot_Inhib_sf"/>
</dbReference>
<evidence type="ECO:0000256" key="1">
    <source>
        <dbReference type="SAM" id="SignalP"/>
    </source>
</evidence>
<organism evidence="2 3">
    <name type="scientific">Batillaria attramentaria</name>
    <dbReference type="NCBI Taxonomy" id="370345"/>
    <lineage>
        <taxon>Eukaryota</taxon>
        <taxon>Metazoa</taxon>
        <taxon>Spiralia</taxon>
        <taxon>Lophotrochozoa</taxon>
        <taxon>Mollusca</taxon>
        <taxon>Gastropoda</taxon>
        <taxon>Caenogastropoda</taxon>
        <taxon>Sorbeoconcha</taxon>
        <taxon>Cerithioidea</taxon>
        <taxon>Batillariidae</taxon>
        <taxon>Batillaria</taxon>
    </lineage>
</organism>
<dbReference type="Gene3D" id="2.10.80.20">
    <property type="match status" value="1"/>
</dbReference>
<feature type="chain" id="PRO_5044767195" evidence="1">
    <location>
        <begin position="20"/>
        <end position="109"/>
    </location>
</feature>
<dbReference type="AlphaFoldDB" id="A0ABD0JQF3"/>
<reference evidence="2 3" key="1">
    <citation type="journal article" date="2023" name="Sci. Data">
        <title>Genome assembly of the Korean intertidal mud-creeper Batillaria attramentaria.</title>
        <authorList>
            <person name="Patra A.K."/>
            <person name="Ho P.T."/>
            <person name="Jun S."/>
            <person name="Lee S.J."/>
            <person name="Kim Y."/>
            <person name="Won Y.J."/>
        </authorList>
    </citation>
    <scope>NUCLEOTIDE SEQUENCE [LARGE SCALE GENOMIC DNA]</scope>
    <source>
        <strain evidence="2">Wonlab-2016</strain>
    </source>
</reference>
<sequence length="109" mass="11124">MNTLMKVLVVSLLVVSAQAIPACRPDTCFTVLCAAVTADSCDGTVVKHGGFCGCCDSCVKILAQGESCAQTMLLGAPTTAQCDQGLLCHPTQLTCQDAATVEKQLAAGS</sequence>
<evidence type="ECO:0000313" key="2">
    <source>
        <dbReference type="EMBL" id="KAK7476979.1"/>
    </source>
</evidence>
<gene>
    <name evidence="2" type="ORF">BaRGS_00031755</name>
</gene>
<accession>A0ABD0JQF3</accession>